<gene>
    <name evidence="1" type="ORF">OFUS_LOCUS18277</name>
</gene>
<feature type="non-terminal residue" evidence="1">
    <location>
        <position position="241"/>
    </location>
</feature>
<proteinExistence type="predicted"/>
<name>A0A8S4PJW1_OWEFU</name>
<comment type="caution">
    <text evidence="1">The sequence shown here is derived from an EMBL/GenBank/DDBJ whole genome shotgun (WGS) entry which is preliminary data.</text>
</comment>
<accession>A0A8S4PJW1</accession>
<dbReference type="EMBL" id="CAIIXF020000009">
    <property type="protein sequence ID" value="CAH1793429.1"/>
    <property type="molecule type" value="Genomic_DNA"/>
</dbReference>
<evidence type="ECO:0000313" key="1">
    <source>
        <dbReference type="EMBL" id="CAH1793429.1"/>
    </source>
</evidence>
<protein>
    <submittedName>
        <fullName evidence="1">Uncharacterized protein</fullName>
    </submittedName>
</protein>
<evidence type="ECO:0000313" key="2">
    <source>
        <dbReference type="Proteomes" id="UP000749559"/>
    </source>
</evidence>
<dbReference type="Proteomes" id="UP000749559">
    <property type="component" value="Unassembled WGS sequence"/>
</dbReference>
<organism evidence="1 2">
    <name type="scientific">Owenia fusiformis</name>
    <name type="common">Polychaete worm</name>
    <dbReference type="NCBI Taxonomy" id="6347"/>
    <lineage>
        <taxon>Eukaryota</taxon>
        <taxon>Metazoa</taxon>
        <taxon>Spiralia</taxon>
        <taxon>Lophotrochozoa</taxon>
        <taxon>Annelida</taxon>
        <taxon>Polychaeta</taxon>
        <taxon>Sedentaria</taxon>
        <taxon>Canalipalpata</taxon>
        <taxon>Sabellida</taxon>
        <taxon>Oweniida</taxon>
        <taxon>Oweniidae</taxon>
        <taxon>Owenia</taxon>
    </lineage>
</organism>
<keyword evidence="2" id="KW-1185">Reference proteome</keyword>
<reference evidence="1" key="1">
    <citation type="submission" date="2022-03" db="EMBL/GenBank/DDBJ databases">
        <authorList>
            <person name="Martin C."/>
        </authorList>
    </citation>
    <scope>NUCLEOTIDE SEQUENCE</scope>
</reference>
<sequence>DSSAIGSDIYKLREGFSSNRQPVYKGSNGLYLFSMCLIGQQYWYISDTFPPDPDAYHVRTETIENLPVDIVTSWSTPVGSIVEVDIQPYLYETKPCDTIFVSGLSNLEFLGLFDFSNQFSNGRPVYRHEYNNGYIYHKSDHWYIGENIDSVSGIFSVASLAGTPYDITETWDGMVNIEITCQEATATCTSISLTGVRKSTIDTKYAGLYEAIGTINNRGSYKHKTKDFYVYYVPIEHWILA</sequence>
<dbReference type="AlphaFoldDB" id="A0A8S4PJW1"/>
<feature type="non-terminal residue" evidence="1">
    <location>
        <position position="1"/>
    </location>
</feature>